<dbReference type="AlphaFoldDB" id="A0A1B9NGI1"/>
<dbReference type="Pfam" id="PF09534">
    <property type="entry name" value="Trp_oprn_chp"/>
    <property type="match status" value="1"/>
</dbReference>
<dbReference type="OrthoDB" id="4794414at2"/>
<dbReference type="InterPro" id="IPR019051">
    <property type="entry name" value="Trp_biosyn_TM_oprn/chp"/>
</dbReference>
<dbReference type="Proteomes" id="UP000093355">
    <property type="component" value="Unassembled WGS sequence"/>
</dbReference>
<evidence type="ECO:0000313" key="1">
    <source>
        <dbReference type="EMBL" id="OCG75721.1"/>
    </source>
</evidence>
<dbReference type="EMBL" id="LXMD01000012">
    <property type="protein sequence ID" value="OCG75721.1"/>
    <property type="molecule type" value="Genomic_DNA"/>
</dbReference>
<dbReference type="STRING" id="904291.A7J15_01325"/>
<protein>
    <submittedName>
        <fullName evidence="1">Uncharacterized protein</fullName>
    </submittedName>
</protein>
<comment type="caution">
    <text evidence="1">The sequence shown here is derived from an EMBL/GenBank/DDBJ whole genome shotgun (WGS) entry which is preliminary data.</text>
</comment>
<accession>A0A1B9NGI1</accession>
<dbReference type="RefSeq" id="WP_067023217.1">
    <property type="nucleotide sequence ID" value="NZ_CP038256.1"/>
</dbReference>
<keyword evidence="2" id="KW-1185">Reference proteome</keyword>
<reference evidence="1 2" key="1">
    <citation type="submission" date="2016-05" db="EMBL/GenBank/DDBJ databases">
        <authorList>
            <person name="Lavstsen T."/>
            <person name="Jespersen J.S."/>
        </authorList>
    </citation>
    <scope>NUCLEOTIDE SEQUENCE [LARGE SCALE GENOMIC DNA]</scope>
    <source>
        <strain evidence="1 2">YLB-01</strain>
    </source>
</reference>
<organism evidence="1 2">
    <name type="scientific">Microbacterium sediminis</name>
    <dbReference type="NCBI Taxonomy" id="904291"/>
    <lineage>
        <taxon>Bacteria</taxon>
        <taxon>Bacillati</taxon>
        <taxon>Actinomycetota</taxon>
        <taxon>Actinomycetes</taxon>
        <taxon>Micrococcales</taxon>
        <taxon>Microbacteriaceae</taxon>
        <taxon>Microbacterium</taxon>
    </lineage>
</organism>
<name>A0A1B9NGI1_9MICO</name>
<evidence type="ECO:0000313" key="2">
    <source>
        <dbReference type="Proteomes" id="UP000093355"/>
    </source>
</evidence>
<gene>
    <name evidence="1" type="ORF">A7J15_01325</name>
</gene>
<sequence length="201" mass="20730">MGAIGRIDAWANRRGRSLSVLLLLAGGAVLMIGSTQTWFTAELSDASLPVSGAAAAPVLQPLTLAVLALALVLALAGTVLRYVLGLLANLLGFVLIVMIGRIAFTPPVSAVASTVTEHTGLAGEEAVSELVRSIVATPWPVLSLVAAALVVLGGATVISTARHWKRSGRRYETAHAAPADGPLDAIDSWDDLSHGQDPTSR</sequence>
<proteinExistence type="predicted"/>